<dbReference type="PANTHER" id="PTHR46323:SF2">
    <property type="entry name" value="BETA-GALACTOSIDASE"/>
    <property type="match status" value="1"/>
</dbReference>
<evidence type="ECO:0000256" key="8">
    <source>
        <dbReference type="ARBA" id="ARBA00023295"/>
    </source>
</evidence>
<dbReference type="InterPro" id="IPR011013">
    <property type="entry name" value="Gal_mutarotase_sf_dom"/>
</dbReference>
<feature type="domain" description="Beta galactosidase small chain/" evidence="10">
    <location>
        <begin position="751"/>
        <end position="1021"/>
    </location>
</feature>
<organism evidence="11 12">
    <name type="scientific">Joostella atrarenae</name>
    <dbReference type="NCBI Taxonomy" id="679257"/>
    <lineage>
        <taxon>Bacteria</taxon>
        <taxon>Pseudomonadati</taxon>
        <taxon>Bacteroidota</taxon>
        <taxon>Flavobacteriia</taxon>
        <taxon>Flavobacteriales</taxon>
        <taxon>Flavobacteriaceae</taxon>
        <taxon>Joostella</taxon>
    </lineage>
</organism>
<dbReference type="InterPro" id="IPR006103">
    <property type="entry name" value="Glyco_hydro_2_cat"/>
</dbReference>
<name>A0ABS9J4V3_9FLAO</name>
<dbReference type="EMBL" id="JAETXX010000007">
    <property type="protein sequence ID" value="MCF8715471.1"/>
    <property type="molecule type" value="Genomic_DNA"/>
</dbReference>
<dbReference type="InterPro" id="IPR008979">
    <property type="entry name" value="Galactose-bd-like_sf"/>
</dbReference>
<dbReference type="Pfam" id="PF02837">
    <property type="entry name" value="Glyco_hydro_2_N"/>
    <property type="match status" value="1"/>
</dbReference>
<reference evidence="11 12" key="1">
    <citation type="submission" date="2021-01" db="EMBL/GenBank/DDBJ databases">
        <title>Genome sequencing of Joostella atrarenae M1-2 (= KCTC 23194).</title>
        <authorList>
            <person name="Zakaria M.R."/>
            <person name="Lam M.Q."/>
            <person name="Chong C.S."/>
        </authorList>
    </citation>
    <scope>NUCLEOTIDE SEQUENCE [LARGE SCALE GENOMIC DNA]</scope>
    <source>
        <strain evidence="11 12">M1-2</strain>
    </source>
</reference>
<accession>A0ABS9J4V3</accession>
<dbReference type="InterPro" id="IPR036156">
    <property type="entry name" value="Beta-gal/glucu_dom_sf"/>
</dbReference>
<dbReference type="PROSITE" id="PS00608">
    <property type="entry name" value="GLYCOSYL_HYDROL_F2_2"/>
    <property type="match status" value="1"/>
</dbReference>
<comment type="cofactor">
    <cofactor evidence="2">
        <name>Ca(2+)</name>
        <dbReference type="ChEBI" id="CHEBI:29108"/>
    </cofactor>
</comment>
<dbReference type="SUPFAM" id="SSF49303">
    <property type="entry name" value="beta-Galactosidase/glucuronidase domain"/>
    <property type="match status" value="2"/>
</dbReference>
<keyword evidence="6" id="KW-0378">Hydrolase</keyword>
<dbReference type="InterPro" id="IPR050347">
    <property type="entry name" value="Bact_Beta-galactosidase"/>
</dbReference>
<proteinExistence type="inferred from homology"/>
<evidence type="ECO:0000313" key="11">
    <source>
        <dbReference type="EMBL" id="MCF8715471.1"/>
    </source>
</evidence>
<dbReference type="Pfam" id="PF16353">
    <property type="entry name" value="LacZ_4"/>
    <property type="match status" value="1"/>
</dbReference>
<dbReference type="Pfam" id="PF02836">
    <property type="entry name" value="Glyco_hydro_2_C"/>
    <property type="match status" value="1"/>
</dbReference>
<dbReference type="Gene3D" id="2.70.98.10">
    <property type="match status" value="1"/>
</dbReference>
<dbReference type="Gene3D" id="2.60.120.260">
    <property type="entry name" value="Galactose-binding domain-like"/>
    <property type="match status" value="1"/>
</dbReference>
<dbReference type="InterPro" id="IPR006104">
    <property type="entry name" value="Glyco_hydro_2_N"/>
</dbReference>
<comment type="similarity">
    <text evidence="3">Belongs to the glycosyl hydrolase 2 family.</text>
</comment>
<evidence type="ECO:0000256" key="7">
    <source>
        <dbReference type="ARBA" id="ARBA00022837"/>
    </source>
</evidence>
<dbReference type="Pfam" id="PF00703">
    <property type="entry name" value="Glyco_hydro_2"/>
    <property type="match status" value="1"/>
</dbReference>
<evidence type="ECO:0000256" key="3">
    <source>
        <dbReference type="ARBA" id="ARBA00007401"/>
    </source>
</evidence>
<evidence type="ECO:0000313" key="12">
    <source>
        <dbReference type="Proteomes" id="UP000829517"/>
    </source>
</evidence>
<dbReference type="InterPro" id="IPR006102">
    <property type="entry name" value="Ig-like_GH2"/>
</dbReference>
<dbReference type="InterPro" id="IPR017853">
    <property type="entry name" value="GH"/>
</dbReference>
<dbReference type="InterPro" id="IPR006101">
    <property type="entry name" value="Glyco_hydro_2"/>
</dbReference>
<dbReference type="EC" id="3.2.1.23" evidence="5"/>
<dbReference type="InterPro" id="IPR023232">
    <property type="entry name" value="Glyco_hydro_2_AS"/>
</dbReference>
<dbReference type="Gene3D" id="3.20.20.80">
    <property type="entry name" value="Glycosidases"/>
    <property type="match status" value="1"/>
</dbReference>
<dbReference type="PRINTS" id="PR00132">
    <property type="entry name" value="GLHYDRLASE2"/>
</dbReference>
<keyword evidence="8" id="KW-0326">Glycosidase</keyword>
<comment type="catalytic activity">
    <reaction evidence="1">
        <text>Hydrolysis of terminal non-reducing beta-D-galactose residues in beta-D-galactosides.</text>
        <dbReference type="EC" id="3.2.1.23"/>
    </reaction>
</comment>
<evidence type="ECO:0000256" key="2">
    <source>
        <dbReference type="ARBA" id="ARBA00001913"/>
    </source>
</evidence>
<dbReference type="RefSeq" id="WP_236959435.1">
    <property type="nucleotide sequence ID" value="NZ_JAETXX010000007.1"/>
</dbReference>
<sequence length="1026" mass="117978">MDQNVTQINKLPAKATSVSYSTLNQALKANREESSRRKNINGDWKFLFKNSSNDVPSNFFELETSDENWATLPVPSNWELHGYGKPWQRLTPQIWEDKNVPFPNIPTDYNPTGLYRKWVTLPKDWDGMQITLHIGAASSSLSVWVNGEYVGYSEDNRLPAEFDITKKLKSGENLIAFQVTQWSDGSYIEDQDHWRMSGITRDVYLDASPMVQLYDFEVRTDFDESYTNAELQIRPEIKQYERSDIDGWNLEALLYDEDNEPILDSVFQVSVKKILNEHYPQIGNRPFNNLMKRTIPSPKKWSAEQPYLYTLILALKDEKGKLIEARSQKIGFREIDISDGQFKVNGISVLLYGVNRHDWDATTGKAVTKEAMERDVKLMKQLNVNASRSSHYPNPPYWYELCNQYGIYVMDEANIESHALGSLPSNTPAFHTAFLERGINMVERDKNHPSIISWSLGNEAGFGPNHAALSAWIKEFDPTRPIHAEGAQNIYGYNWPKPEPKDRLYIDIISRMYRLMDDMIDLATQPNDTRPVIWCEYAHSQGNSTGDMQGYWDAIYKYKRLVGGFVWDWRDQLISKPSEGDKELWKYGKDFNQKLDDLLPIQKGLISADGKIKSGGWQAKYVWQRIHTEADSLQKGIFTVTNQHSRTNLDTYGVKWEITEDGTPVENGTMNAPSIATGKKGKLKISMPYVNYKEGKRYFFNIYYVLKKDELWAEKGFEIAKEQFPLVYKPLLKKEETESETEIYQLGDTLFIKQNKLEFAFNTKTGFLSGWEANGRELLKGALNPNFWRAPTDNDLAASVPKRMGVWKTIVDSLSLDSFTNYSSEKGTVVETTHVSPDKKLSLEIKYRLNSSGALKVSFTMQPSPDLPNLPRVGMQVPVAKSLSDLEWFGRGPYETYADKKSGSFIGRYKENVSDFVYYVRPQESSNKTDVYWAKLTDGKNTLLQVEAFNNAINFSVWPYTQNQLEEATRIEDLPLNNFNVLNIDYKQMGVGGDNSWSMDARPHEPFRLPANVYHYEFIFKVNTNE</sequence>
<dbReference type="Pfam" id="PF02929">
    <property type="entry name" value="Bgal_small_N"/>
    <property type="match status" value="1"/>
</dbReference>
<evidence type="ECO:0000256" key="1">
    <source>
        <dbReference type="ARBA" id="ARBA00001412"/>
    </source>
</evidence>
<dbReference type="InterPro" id="IPR013783">
    <property type="entry name" value="Ig-like_fold"/>
</dbReference>
<dbReference type="SUPFAM" id="SSF74650">
    <property type="entry name" value="Galactose mutarotase-like"/>
    <property type="match status" value="1"/>
</dbReference>
<dbReference type="SMART" id="SM01038">
    <property type="entry name" value="Bgal_small_N"/>
    <property type="match status" value="1"/>
</dbReference>
<dbReference type="SUPFAM" id="SSF51445">
    <property type="entry name" value="(Trans)glycosidases"/>
    <property type="match status" value="1"/>
</dbReference>
<evidence type="ECO:0000256" key="5">
    <source>
        <dbReference type="ARBA" id="ARBA00012756"/>
    </source>
</evidence>
<evidence type="ECO:0000256" key="6">
    <source>
        <dbReference type="ARBA" id="ARBA00022801"/>
    </source>
</evidence>
<keyword evidence="12" id="KW-1185">Reference proteome</keyword>
<protein>
    <recommendedName>
        <fullName evidence="5">beta-galactosidase</fullName>
        <ecNumber evidence="5">3.2.1.23</ecNumber>
    </recommendedName>
    <alternativeName>
        <fullName evidence="9">Lactase</fullName>
    </alternativeName>
</protein>
<dbReference type="InterPro" id="IPR032312">
    <property type="entry name" value="LacZ_4"/>
</dbReference>
<dbReference type="InterPro" id="IPR014718">
    <property type="entry name" value="GH-type_carb-bd"/>
</dbReference>
<dbReference type="SUPFAM" id="SSF49785">
    <property type="entry name" value="Galactose-binding domain-like"/>
    <property type="match status" value="1"/>
</dbReference>
<comment type="caution">
    <text evidence="11">The sequence shown here is derived from an EMBL/GenBank/DDBJ whole genome shotgun (WGS) entry which is preliminary data.</text>
</comment>
<gene>
    <name evidence="11" type="ORF">JM658_11595</name>
</gene>
<evidence type="ECO:0000256" key="4">
    <source>
        <dbReference type="ARBA" id="ARBA00011245"/>
    </source>
</evidence>
<comment type="subunit">
    <text evidence="4">Monomer.</text>
</comment>
<keyword evidence="7" id="KW-0106">Calcium</keyword>
<evidence type="ECO:0000259" key="10">
    <source>
        <dbReference type="SMART" id="SM01038"/>
    </source>
</evidence>
<dbReference type="InterPro" id="IPR004199">
    <property type="entry name" value="B-gal_small/dom_5"/>
</dbReference>
<evidence type="ECO:0000256" key="9">
    <source>
        <dbReference type="ARBA" id="ARBA00032230"/>
    </source>
</evidence>
<dbReference type="Gene3D" id="2.60.40.10">
    <property type="entry name" value="Immunoglobulins"/>
    <property type="match status" value="2"/>
</dbReference>
<dbReference type="PANTHER" id="PTHR46323">
    <property type="entry name" value="BETA-GALACTOSIDASE"/>
    <property type="match status" value="1"/>
</dbReference>
<dbReference type="Proteomes" id="UP000829517">
    <property type="component" value="Unassembled WGS sequence"/>
</dbReference>